<gene>
    <name evidence="4" type="ORF">KME07_20035</name>
</gene>
<dbReference type="InterPro" id="IPR038109">
    <property type="entry name" value="DNA_bind_recomb_sf"/>
</dbReference>
<dbReference type="GO" id="GO:0003677">
    <property type="term" value="F:DNA binding"/>
    <property type="evidence" value="ECO:0007669"/>
    <property type="project" value="InterPro"/>
</dbReference>
<proteinExistence type="inferred from homology"/>
<evidence type="ECO:0000259" key="3">
    <source>
        <dbReference type="PROSITE" id="PS51737"/>
    </source>
</evidence>
<accession>A0A951PE69</accession>
<evidence type="ECO:0000313" key="5">
    <source>
        <dbReference type="Proteomes" id="UP000707356"/>
    </source>
</evidence>
<dbReference type="EMBL" id="JAHHHV010000079">
    <property type="protein sequence ID" value="MBW4467723.1"/>
    <property type="molecule type" value="Genomic_DNA"/>
</dbReference>
<sequence>MPADSRLTLLYSYSDPLLESIPDISTWGWTFDRLYQDLGARTQFQQLLQDCATEFGQQDLQLRVRQLGELGDSLGAIGDCLKQLAQLNVSLLIGEQAAPSELITPAELFGQMDQIQLNQRQQQLRRGHARSRLKSSPPPGSAPYGYRRGKERYLLDRSTAPVVKEFFEHFLLYGSLRGSLRHLQKKYGKKISPATGKHWLTSPVYRGDLTYQTGATIRDTHSPILSRQEAAQIDRLLRRNRSLPFRSASAPRSLAGLVRCATCQSAMKISRTLKPGKAPKKSQQNPDQNPDQAKEYLYLRPVACTQTGSPCRAIPYAEALSRTIQRVCADLLPAIAQVEQQAGLPNPLDHKAQLMAQIVLRQETLTEIPALVTSAILDPETAELRAYKLRTELANLEAKLAQLPPVNLKATAEAVSIPQFWLDLSEPERRFYLREFIQQIQIVRATEDREDRTVENWTVRLIFNFQPM</sequence>
<feature type="domain" description="Recombinase" evidence="3">
    <location>
        <begin position="143"/>
        <end position="243"/>
    </location>
</feature>
<reference evidence="4" key="1">
    <citation type="submission" date="2021-05" db="EMBL/GenBank/DDBJ databases">
        <authorList>
            <person name="Pietrasiak N."/>
            <person name="Ward R."/>
            <person name="Stajich J.E."/>
            <person name="Kurbessoian T."/>
        </authorList>
    </citation>
    <scope>NUCLEOTIDE SEQUENCE</scope>
    <source>
        <strain evidence="4">GSE-TBD4-15B</strain>
    </source>
</reference>
<dbReference type="InterPro" id="IPR011109">
    <property type="entry name" value="DNA_bind_recombinase_dom"/>
</dbReference>
<dbReference type="PANTHER" id="PTHR30461:SF26">
    <property type="entry name" value="RESOLVASE HOMOLOG YNEB"/>
    <property type="match status" value="1"/>
</dbReference>
<evidence type="ECO:0000256" key="2">
    <source>
        <dbReference type="SAM" id="MobiDB-lite"/>
    </source>
</evidence>
<feature type="compositionally biased region" description="Basic residues" evidence="2">
    <location>
        <begin position="123"/>
        <end position="133"/>
    </location>
</feature>
<dbReference type="GO" id="GO:0000150">
    <property type="term" value="F:DNA strand exchange activity"/>
    <property type="evidence" value="ECO:0007669"/>
    <property type="project" value="InterPro"/>
</dbReference>
<dbReference type="PROSITE" id="PS51737">
    <property type="entry name" value="RECOMBINASE_DNA_BIND"/>
    <property type="match status" value="1"/>
</dbReference>
<dbReference type="PANTHER" id="PTHR30461">
    <property type="entry name" value="DNA-INVERTASE FROM LAMBDOID PROPHAGE"/>
    <property type="match status" value="1"/>
</dbReference>
<dbReference type="Proteomes" id="UP000707356">
    <property type="component" value="Unassembled WGS sequence"/>
</dbReference>
<dbReference type="AlphaFoldDB" id="A0A951PE69"/>
<evidence type="ECO:0000313" key="4">
    <source>
        <dbReference type="EMBL" id="MBW4467723.1"/>
    </source>
</evidence>
<feature type="region of interest" description="Disordered" evidence="2">
    <location>
        <begin position="120"/>
        <end position="148"/>
    </location>
</feature>
<reference evidence="4" key="2">
    <citation type="journal article" date="2022" name="Microbiol. Resour. Announc.">
        <title>Metagenome Sequencing to Explore Phylogenomics of Terrestrial Cyanobacteria.</title>
        <authorList>
            <person name="Ward R.D."/>
            <person name="Stajich J.E."/>
            <person name="Johansen J.R."/>
            <person name="Huntemann M."/>
            <person name="Clum A."/>
            <person name="Foster B."/>
            <person name="Foster B."/>
            <person name="Roux S."/>
            <person name="Palaniappan K."/>
            <person name="Varghese N."/>
            <person name="Mukherjee S."/>
            <person name="Reddy T.B.K."/>
            <person name="Daum C."/>
            <person name="Copeland A."/>
            <person name="Chen I.A."/>
            <person name="Ivanova N.N."/>
            <person name="Kyrpides N.C."/>
            <person name="Shapiro N."/>
            <person name="Eloe-Fadrosh E.A."/>
            <person name="Pietrasiak N."/>
        </authorList>
    </citation>
    <scope>NUCLEOTIDE SEQUENCE</scope>
    <source>
        <strain evidence="4">GSE-TBD4-15B</strain>
    </source>
</reference>
<dbReference type="Gene3D" id="3.90.1750.20">
    <property type="entry name" value="Putative Large Serine Recombinase, Chain B, Domain 2"/>
    <property type="match status" value="1"/>
</dbReference>
<comment type="caution">
    <text evidence="4">The sequence shown here is derived from an EMBL/GenBank/DDBJ whole genome shotgun (WGS) entry which is preliminary data.</text>
</comment>
<comment type="similarity">
    <text evidence="1">Belongs to the site-specific recombinase resolvase family.</text>
</comment>
<evidence type="ECO:0000256" key="1">
    <source>
        <dbReference type="ARBA" id="ARBA00009913"/>
    </source>
</evidence>
<dbReference type="InterPro" id="IPR050639">
    <property type="entry name" value="SSR_resolvase"/>
</dbReference>
<name>A0A951PE69_9CYAN</name>
<organism evidence="4 5">
    <name type="scientific">Pegethrix bostrychoides GSE-TBD4-15B</name>
    <dbReference type="NCBI Taxonomy" id="2839662"/>
    <lineage>
        <taxon>Bacteria</taxon>
        <taxon>Bacillati</taxon>
        <taxon>Cyanobacteriota</taxon>
        <taxon>Cyanophyceae</taxon>
        <taxon>Oculatellales</taxon>
        <taxon>Oculatellaceae</taxon>
        <taxon>Pegethrix</taxon>
    </lineage>
</organism>
<protein>
    <submittedName>
        <fullName evidence="4">Recombinase family protein</fullName>
    </submittedName>
</protein>
<feature type="compositionally biased region" description="Polar residues" evidence="2">
    <location>
        <begin position="281"/>
        <end position="291"/>
    </location>
</feature>
<feature type="region of interest" description="Disordered" evidence="2">
    <location>
        <begin position="272"/>
        <end position="291"/>
    </location>
</feature>
<dbReference type="Pfam" id="PF07508">
    <property type="entry name" value="Recombinase"/>
    <property type="match status" value="1"/>
</dbReference>